<gene>
    <name evidence="2" type="ORF">IAA07_03745</name>
</gene>
<organism evidence="2 3">
    <name type="scientific">Candidatus Lachnoclostridium stercoravium</name>
    <dbReference type="NCBI Taxonomy" id="2838633"/>
    <lineage>
        <taxon>Bacteria</taxon>
        <taxon>Bacillati</taxon>
        <taxon>Bacillota</taxon>
        <taxon>Clostridia</taxon>
        <taxon>Lachnospirales</taxon>
        <taxon>Lachnospiraceae</taxon>
    </lineage>
</organism>
<comment type="caution">
    <text evidence="2">The sequence shown here is derived from an EMBL/GenBank/DDBJ whole genome shotgun (WGS) entry which is preliminary data.</text>
</comment>
<accession>A0A9D2HFL4</accession>
<evidence type="ECO:0000313" key="3">
    <source>
        <dbReference type="Proteomes" id="UP000823900"/>
    </source>
</evidence>
<evidence type="ECO:0000313" key="2">
    <source>
        <dbReference type="EMBL" id="HJA70680.1"/>
    </source>
</evidence>
<reference evidence="2" key="2">
    <citation type="submission" date="2021-04" db="EMBL/GenBank/DDBJ databases">
        <authorList>
            <person name="Gilroy R."/>
        </authorList>
    </citation>
    <scope>NUCLEOTIDE SEQUENCE</scope>
    <source>
        <strain evidence="2">CHK178-16964</strain>
    </source>
</reference>
<dbReference type="Proteomes" id="UP000823900">
    <property type="component" value="Unassembled WGS sequence"/>
</dbReference>
<reference evidence="2" key="1">
    <citation type="journal article" date="2021" name="PeerJ">
        <title>Extensive microbial diversity within the chicken gut microbiome revealed by metagenomics and culture.</title>
        <authorList>
            <person name="Gilroy R."/>
            <person name="Ravi A."/>
            <person name="Getino M."/>
            <person name="Pursley I."/>
            <person name="Horton D.L."/>
            <person name="Alikhan N.F."/>
            <person name="Baker D."/>
            <person name="Gharbi K."/>
            <person name="Hall N."/>
            <person name="Watson M."/>
            <person name="Adriaenssens E.M."/>
            <person name="Foster-Nyarko E."/>
            <person name="Jarju S."/>
            <person name="Secka A."/>
            <person name="Antonio M."/>
            <person name="Oren A."/>
            <person name="Chaudhuri R.R."/>
            <person name="La Ragione R."/>
            <person name="Hildebrand F."/>
            <person name="Pallen M.J."/>
        </authorList>
    </citation>
    <scope>NUCLEOTIDE SEQUENCE</scope>
    <source>
        <strain evidence="2">CHK178-16964</strain>
    </source>
</reference>
<proteinExistence type="predicted"/>
<feature type="coiled-coil region" evidence="1">
    <location>
        <begin position="2"/>
        <end position="69"/>
    </location>
</feature>
<protein>
    <submittedName>
        <fullName evidence="2">Uncharacterized protein</fullName>
    </submittedName>
</protein>
<evidence type="ECO:0000256" key="1">
    <source>
        <dbReference type="SAM" id="Coils"/>
    </source>
</evidence>
<dbReference type="AlphaFoldDB" id="A0A9D2HFL4"/>
<sequence>MARTRRSSREKLQERLKEAEEAIAKYEECLQHVKEEKKACEKELHALELEELMNMMNEQNISVEGLRQMIKEMSQ</sequence>
<name>A0A9D2HFL4_9FIRM</name>
<dbReference type="EMBL" id="DWZA01000032">
    <property type="protein sequence ID" value="HJA70680.1"/>
    <property type="molecule type" value="Genomic_DNA"/>
</dbReference>
<keyword evidence="1" id="KW-0175">Coiled coil</keyword>